<dbReference type="AlphaFoldDB" id="A0A673L754"/>
<evidence type="ECO:0000256" key="6">
    <source>
        <dbReference type="SAM" id="MobiDB-lite"/>
    </source>
</evidence>
<feature type="region of interest" description="Disordered" evidence="6">
    <location>
        <begin position="403"/>
        <end position="428"/>
    </location>
</feature>
<feature type="transmembrane region" description="Helical" evidence="7">
    <location>
        <begin position="54"/>
        <end position="73"/>
    </location>
</feature>
<organism evidence="8 9">
    <name type="scientific">Sinocyclocheilus rhinocerous</name>
    <dbReference type="NCBI Taxonomy" id="307959"/>
    <lineage>
        <taxon>Eukaryota</taxon>
        <taxon>Metazoa</taxon>
        <taxon>Chordata</taxon>
        <taxon>Craniata</taxon>
        <taxon>Vertebrata</taxon>
        <taxon>Euteleostomi</taxon>
        <taxon>Actinopterygii</taxon>
        <taxon>Neopterygii</taxon>
        <taxon>Teleostei</taxon>
        <taxon>Ostariophysi</taxon>
        <taxon>Cypriniformes</taxon>
        <taxon>Cyprinidae</taxon>
        <taxon>Cyprininae</taxon>
        <taxon>Sinocyclocheilus</taxon>
    </lineage>
</organism>
<keyword evidence="9" id="KW-1185">Reference proteome</keyword>
<evidence type="ECO:0000313" key="9">
    <source>
        <dbReference type="Proteomes" id="UP000472270"/>
    </source>
</evidence>
<dbReference type="PANTHER" id="PTHR11119">
    <property type="entry name" value="XANTHINE-URACIL / VITAMIN C PERMEASE FAMILY MEMBER"/>
    <property type="match status" value="1"/>
</dbReference>
<feature type="transmembrane region" description="Helical" evidence="7">
    <location>
        <begin position="216"/>
        <end position="236"/>
    </location>
</feature>
<feature type="transmembrane region" description="Helical" evidence="7">
    <location>
        <begin position="190"/>
        <end position="209"/>
    </location>
</feature>
<feature type="compositionally biased region" description="Basic and acidic residues" evidence="6">
    <location>
        <begin position="1"/>
        <end position="22"/>
    </location>
</feature>
<keyword evidence="5 7" id="KW-0472">Membrane</keyword>
<evidence type="ECO:0000313" key="8">
    <source>
        <dbReference type="Ensembl" id="ENSSRHP00000074186.1"/>
    </source>
</evidence>
<feature type="region of interest" description="Disordered" evidence="6">
    <location>
        <begin position="1"/>
        <end position="34"/>
    </location>
</feature>
<protein>
    <submittedName>
        <fullName evidence="8">Si:dkey-106n21.1</fullName>
    </submittedName>
</protein>
<dbReference type="GO" id="GO:0022857">
    <property type="term" value="F:transmembrane transporter activity"/>
    <property type="evidence" value="ECO:0007669"/>
    <property type="project" value="InterPro"/>
</dbReference>
<feature type="compositionally biased region" description="Basic residues" evidence="6">
    <location>
        <begin position="23"/>
        <end position="33"/>
    </location>
</feature>
<reference evidence="8" key="2">
    <citation type="submission" date="2025-09" db="UniProtKB">
        <authorList>
            <consortium name="Ensembl"/>
        </authorList>
    </citation>
    <scope>IDENTIFICATION</scope>
</reference>
<feature type="transmembrane region" description="Helical" evidence="7">
    <location>
        <begin position="85"/>
        <end position="103"/>
    </location>
</feature>
<evidence type="ECO:0000256" key="1">
    <source>
        <dbReference type="ARBA" id="ARBA00004141"/>
    </source>
</evidence>
<reference evidence="8" key="1">
    <citation type="submission" date="2025-08" db="UniProtKB">
        <authorList>
            <consortium name="Ensembl"/>
        </authorList>
    </citation>
    <scope>IDENTIFICATION</scope>
</reference>
<comment type="subcellular location">
    <subcellularLocation>
        <location evidence="1">Membrane</location>
        <topology evidence="1">Multi-pass membrane protein</topology>
    </subcellularLocation>
</comment>
<sequence length="482" mass="52304">MTHGDQRQLGGRRERAGRYTRDSHRHSTKKKPHSSSTLAFISPLFIPVSCVTQHYILAFGGILAIPLILAEPLCIKENHAAKSQLISTIFFVSGMSTLLQTTLGTRLPILQGGTFTFITPTLAILALPKWRCPGTSATPHLNATDSAALLVDGDAVWKVRIREIQGAILVASMLQLVLGLSGLVGLVLRFIGPVAIAPTINLIGLSLFIQAGQKSGAHWGIAALTVCLILLFSQYLSKVNLPLIAYKDKKWKFMYVVFNVQALFGMCGAWLVCFLLTYFNALPSSPNEYGYMARTDINLDAVKSAAWFYVPYPGQWGLPTVSVSSVLGMMAGVLASTMESIGDYYACARLSGAPPPPTHSINRGIAVEGVGCILAALSRPHSPGGQSLLPSAMIGEEQGTGDSLPAALNRRSHRRPPGGGGAPLSRLRTKRQCVREPDRYLYFFFSSLPTRPGLYFVFCVRQSSARGCRFTFILCLFILLKS</sequence>
<feature type="transmembrane region" description="Helical" evidence="7">
    <location>
        <begin position="256"/>
        <end position="279"/>
    </location>
</feature>
<dbReference type="GO" id="GO:0016020">
    <property type="term" value="C:membrane"/>
    <property type="evidence" value="ECO:0007669"/>
    <property type="project" value="UniProtKB-SubCell"/>
</dbReference>
<dbReference type="Ensembl" id="ENSSRHT00000076211.1">
    <property type="protein sequence ID" value="ENSSRHP00000074186.1"/>
    <property type="gene ID" value="ENSSRHG00000036854.1"/>
</dbReference>
<evidence type="ECO:0000256" key="3">
    <source>
        <dbReference type="ARBA" id="ARBA00022692"/>
    </source>
</evidence>
<evidence type="ECO:0000256" key="7">
    <source>
        <dbReference type="SAM" id="Phobius"/>
    </source>
</evidence>
<dbReference type="Proteomes" id="UP000472270">
    <property type="component" value="Unassembled WGS sequence"/>
</dbReference>
<proteinExistence type="inferred from homology"/>
<dbReference type="Pfam" id="PF00860">
    <property type="entry name" value="Xan_ur_permease"/>
    <property type="match status" value="1"/>
</dbReference>
<comment type="similarity">
    <text evidence="2">Belongs to the nucleobase:cation symporter-2 (NCS2) (TC 2.A.40) family.</text>
</comment>
<evidence type="ECO:0000256" key="5">
    <source>
        <dbReference type="ARBA" id="ARBA00023136"/>
    </source>
</evidence>
<accession>A0A673L754</accession>
<dbReference type="InterPro" id="IPR006043">
    <property type="entry name" value="NCS2"/>
</dbReference>
<keyword evidence="4 7" id="KW-1133">Transmembrane helix</keyword>
<evidence type="ECO:0000256" key="4">
    <source>
        <dbReference type="ARBA" id="ARBA00022989"/>
    </source>
</evidence>
<evidence type="ECO:0000256" key="2">
    <source>
        <dbReference type="ARBA" id="ARBA00008821"/>
    </source>
</evidence>
<keyword evidence="3 7" id="KW-0812">Transmembrane</keyword>
<name>A0A673L754_9TELE</name>
<feature type="transmembrane region" description="Helical" evidence="7">
    <location>
        <begin position="166"/>
        <end position="184"/>
    </location>
</feature>